<keyword evidence="3" id="KW-0949">S-adenosyl-L-methionine</keyword>
<gene>
    <name evidence="6" type="ORF">ABT272_07740</name>
</gene>
<dbReference type="SUPFAM" id="SSF46785">
    <property type="entry name" value="Winged helix' DNA-binding domain"/>
    <property type="match status" value="1"/>
</dbReference>
<dbReference type="InterPro" id="IPR036390">
    <property type="entry name" value="WH_DNA-bd_sf"/>
</dbReference>
<dbReference type="PIRSF" id="PIRSF005739">
    <property type="entry name" value="O-mtase"/>
    <property type="match status" value="1"/>
</dbReference>
<evidence type="ECO:0000256" key="1">
    <source>
        <dbReference type="ARBA" id="ARBA00022603"/>
    </source>
</evidence>
<dbReference type="GO" id="GO:0008168">
    <property type="term" value="F:methyltransferase activity"/>
    <property type="evidence" value="ECO:0007669"/>
    <property type="project" value="UniProtKB-KW"/>
</dbReference>
<dbReference type="Gene3D" id="3.40.50.150">
    <property type="entry name" value="Vaccinia Virus protein VP39"/>
    <property type="match status" value="1"/>
</dbReference>
<dbReference type="Pfam" id="PF00891">
    <property type="entry name" value="Methyltransf_2"/>
    <property type="match status" value="1"/>
</dbReference>
<comment type="caution">
    <text evidence="6">The sequence shown here is derived from an EMBL/GenBank/DDBJ whole genome shotgun (WGS) entry which is preliminary data.</text>
</comment>
<accession>A0ABV1U311</accession>
<dbReference type="GO" id="GO:0032259">
    <property type="term" value="P:methylation"/>
    <property type="evidence" value="ECO:0007669"/>
    <property type="project" value="UniProtKB-KW"/>
</dbReference>
<dbReference type="PROSITE" id="PS51683">
    <property type="entry name" value="SAM_OMT_II"/>
    <property type="match status" value="1"/>
</dbReference>
<sequence length="347" mass="38468">MKNTNPPPESAPSADRILETALAFQASKTLLSAVEVGVFTELARKPADVHELRERLGLHPRGARDFFDALVALGFLRREDGVYHNAPESEAHLDRAKPGYGHVAPMLEMAGSRLFGIWNRLSDALRSGLSQDESKDRDEDTYDALYADPDRLRTFLSSMTGISHRANLRIARQVPWEDYTTMADMGTAQGDLAVQVLLANPGLTGTGFDLPQAEPVFTEYAERHGLTDRLGFTGGDFFTDPFPRADVLTFGHILHNWDLERKKVLLRKAWEALPPGGAVVVYDTLIDDDRSENAFALLMSLNMLAVTDGGFGYTGHECQEWMREAGFDHTWTEHLVGPDSIVVGVKE</sequence>
<dbReference type="EMBL" id="JBEPAZ010000004">
    <property type="protein sequence ID" value="MER6427626.1"/>
    <property type="molecule type" value="Genomic_DNA"/>
</dbReference>
<keyword evidence="7" id="KW-1185">Reference proteome</keyword>
<evidence type="ECO:0000256" key="2">
    <source>
        <dbReference type="ARBA" id="ARBA00022679"/>
    </source>
</evidence>
<dbReference type="InterPro" id="IPR016461">
    <property type="entry name" value="COMT-like"/>
</dbReference>
<dbReference type="InterPro" id="IPR001077">
    <property type="entry name" value="COMT_C"/>
</dbReference>
<dbReference type="InterPro" id="IPR012967">
    <property type="entry name" value="COMT_dimerisation"/>
</dbReference>
<keyword evidence="2" id="KW-0808">Transferase</keyword>
<dbReference type="InterPro" id="IPR036388">
    <property type="entry name" value="WH-like_DNA-bd_sf"/>
</dbReference>
<dbReference type="InterPro" id="IPR029063">
    <property type="entry name" value="SAM-dependent_MTases_sf"/>
</dbReference>
<feature type="domain" description="O-methyltransferase C-terminal" evidence="4">
    <location>
        <begin position="118"/>
        <end position="327"/>
    </location>
</feature>
<evidence type="ECO:0000313" key="6">
    <source>
        <dbReference type="EMBL" id="MER6427626.1"/>
    </source>
</evidence>
<dbReference type="Gene3D" id="1.10.10.10">
    <property type="entry name" value="Winged helix-like DNA-binding domain superfamily/Winged helix DNA-binding domain"/>
    <property type="match status" value="1"/>
</dbReference>
<dbReference type="PANTHER" id="PTHR43712:SF2">
    <property type="entry name" value="O-METHYLTRANSFERASE CICE"/>
    <property type="match status" value="1"/>
</dbReference>
<evidence type="ECO:0000259" key="5">
    <source>
        <dbReference type="Pfam" id="PF08100"/>
    </source>
</evidence>
<feature type="domain" description="O-methyltransferase dimerisation" evidence="5">
    <location>
        <begin position="19"/>
        <end position="93"/>
    </location>
</feature>
<protein>
    <submittedName>
        <fullName evidence="6">Methyltransferase</fullName>
    </submittedName>
</protein>
<keyword evidence="1 6" id="KW-0489">Methyltransferase</keyword>
<evidence type="ECO:0000259" key="4">
    <source>
        <dbReference type="Pfam" id="PF00891"/>
    </source>
</evidence>
<dbReference type="PANTHER" id="PTHR43712">
    <property type="entry name" value="PUTATIVE (AFU_ORTHOLOGUE AFUA_4G14580)-RELATED"/>
    <property type="match status" value="1"/>
</dbReference>
<dbReference type="Proteomes" id="UP001470023">
    <property type="component" value="Unassembled WGS sequence"/>
</dbReference>
<evidence type="ECO:0000256" key="3">
    <source>
        <dbReference type="ARBA" id="ARBA00022691"/>
    </source>
</evidence>
<reference evidence="6 7" key="1">
    <citation type="submission" date="2024-06" db="EMBL/GenBank/DDBJ databases">
        <title>The Natural Products Discovery Center: Release of the First 8490 Sequenced Strains for Exploring Actinobacteria Biosynthetic Diversity.</title>
        <authorList>
            <person name="Kalkreuter E."/>
            <person name="Kautsar S.A."/>
            <person name="Yang D."/>
            <person name="Bader C.D."/>
            <person name="Teijaro C.N."/>
            <person name="Fluegel L."/>
            <person name="Davis C.M."/>
            <person name="Simpson J.R."/>
            <person name="Lauterbach L."/>
            <person name="Steele A.D."/>
            <person name="Gui C."/>
            <person name="Meng S."/>
            <person name="Li G."/>
            <person name="Viehrig K."/>
            <person name="Ye F."/>
            <person name="Su P."/>
            <person name="Kiefer A.F."/>
            <person name="Nichols A."/>
            <person name="Cepeda A.J."/>
            <person name="Yan W."/>
            <person name="Fan B."/>
            <person name="Jiang Y."/>
            <person name="Adhikari A."/>
            <person name="Zheng C.-J."/>
            <person name="Schuster L."/>
            <person name="Cowan T.M."/>
            <person name="Smanski M.J."/>
            <person name="Chevrette M.G."/>
            <person name="De Carvalho L.P.S."/>
            <person name="Shen B."/>
        </authorList>
    </citation>
    <scope>NUCLEOTIDE SEQUENCE [LARGE SCALE GENOMIC DNA]</scope>
    <source>
        <strain evidence="6 7">NPDC001166</strain>
    </source>
</reference>
<dbReference type="Pfam" id="PF08100">
    <property type="entry name" value="Dimerisation"/>
    <property type="match status" value="1"/>
</dbReference>
<name>A0ABV1U311_9ACTN</name>
<organism evidence="6 7">
    <name type="scientific">Streptomyces sp. 900105245</name>
    <dbReference type="NCBI Taxonomy" id="3154379"/>
    <lineage>
        <taxon>Bacteria</taxon>
        <taxon>Bacillati</taxon>
        <taxon>Actinomycetota</taxon>
        <taxon>Actinomycetes</taxon>
        <taxon>Kitasatosporales</taxon>
        <taxon>Streptomycetaceae</taxon>
        <taxon>Streptomyces</taxon>
    </lineage>
</organism>
<proteinExistence type="predicted"/>
<evidence type="ECO:0000313" key="7">
    <source>
        <dbReference type="Proteomes" id="UP001470023"/>
    </source>
</evidence>
<dbReference type="SUPFAM" id="SSF53335">
    <property type="entry name" value="S-adenosyl-L-methionine-dependent methyltransferases"/>
    <property type="match status" value="1"/>
</dbReference>
<dbReference type="RefSeq" id="WP_352063077.1">
    <property type="nucleotide sequence ID" value="NZ_JBEPAZ010000004.1"/>
</dbReference>